<organism evidence="3 4">
    <name type="scientific">Cupriavidus malaysiensis</name>
    <dbReference type="NCBI Taxonomy" id="367825"/>
    <lineage>
        <taxon>Bacteria</taxon>
        <taxon>Pseudomonadati</taxon>
        <taxon>Pseudomonadota</taxon>
        <taxon>Betaproteobacteria</taxon>
        <taxon>Burkholderiales</taxon>
        <taxon>Burkholderiaceae</taxon>
        <taxon>Cupriavidus</taxon>
    </lineage>
</organism>
<feature type="chain" id="PRO_5046884565" description="CNP1-like uncharacterized domain-containing protein" evidence="1">
    <location>
        <begin position="30"/>
        <end position="209"/>
    </location>
</feature>
<dbReference type="PROSITE" id="PS51257">
    <property type="entry name" value="PROKAR_LIPOPROTEIN"/>
    <property type="match status" value="1"/>
</dbReference>
<gene>
    <name evidence="3" type="ORF">BKK80_18460</name>
</gene>
<reference evidence="3 4" key="1">
    <citation type="submission" date="2016-10" db="EMBL/GenBank/DDBJ databases">
        <title>Complete genome sequences of three Cupriavidus strains isolated from various Malaysian environments.</title>
        <authorList>
            <person name="Abdullah A.A.-A."/>
            <person name="Shafie N.A.H."/>
            <person name="Lau N.S."/>
        </authorList>
    </citation>
    <scope>NUCLEOTIDE SEQUENCE [LARGE SCALE GENOMIC DNA]</scope>
    <source>
        <strain evidence="3 4">USMAA1020</strain>
    </source>
</reference>
<evidence type="ECO:0000256" key="1">
    <source>
        <dbReference type="SAM" id="SignalP"/>
    </source>
</evidence>
<keyword evidence="1" id="KW-0732">Signal</keyword>
<name>A0ABN4TSJ6_9BURK</name>
<evidence type="ECO:0000313" key="4">
    <source>
        <dbReference type="Proteomes" id="UP000177515"/>
    </source>
</evidence>
<evidence type="ECO:0000259" key="2">
    <source>
        <dbReference type="Pfam" id="PF08750"/>
    </source>
</evidence>
<accession>A0ABN4TSJ6</accession>
<dbReference type="Pfam" id="PF08750">
    <property type="entry name" value="CNP1"/>
    <property type="match status" value="1"/>
</dbReference>
<feature type="domain" description="CNP1-like uncharacterised" evidence="2">
    <location>
        <begin position="63"/>
        <end position="199"/>
    </location>
</feature>
<keyword evidence="4" id="KW-1185">Reference proteome</keyword>
<sequence length="209" mass="22563">MTEFAGRGLRPRLRAACLLAAAAACLGLAACSSTPSKPQTANAEEEELPNKKGDLIDDLFGGKPFKEVEVSLPALPSDADLIPFEFGPTNTTLKFAVDAKSVLVGEDGAVRYTVVITSASGVRNTSFEALRCDTFERKLYATLPPGAKGWVRNRSDGREGWIRLSQSSRNNYADALGRDYLCDGRSAYGSAKDIVKRLRSDQPAQNGFR</sequence>
<protein>
    <recommendedName>
        <fullName evidence="2">CNP1-like uncharacterized domain-containing protein</fullName>
    </recommendedName>
</protein>
<evidence type="ECO:0000313" key="3">
    <source>
        <dbReference type="EMBL" id="AOZ07596.1"/>
    </source>
</evidence>
<dbReference type="RefSeq" id="WP_071015554.1">
    <property type="nucleotide sequence ID" value="NZ_CP017754.1"/>
</dbReference>
<feature type="signal peptide" evidence="1">
    <location>
        <begin position="1"/>
        <end position="29"/>
    </location>
</feature>
<proteinExistence type="predicted"/>
<dbReference type="Proteomes" id="UP000177515">
    <property type="component" value="Chromosome 1"/>
</dbReference>
<dbReference type="InterPro" id="IPR014861">
    <property type="entry name" value="CNP1-like_dom"/>
</dbReference>
<dbReference type="EMBL" id="CP017754">
    <property type="protein sequence ID" value="AOZ07596.1"/>
    <property type="molecule type" value="Genomic_DNA"/>
</dbReference>